<dbReference type="AlphaFoldDB" id="A0A6G4WE78"/>
<dbReference type="Pfam" id="PF08327">
    <property type="entry name" value="AHSA1"/>
    <property type="match status" value="1"/>
</dbReference>
<evidence type="ECO:0000313" key="4">
    <source>
        <dbReference type="Proteomes" id="UP001642900"/>
    </source>
</evidence>
<comment type="similarity">
    <text evidence="1">Belongs to the AHA1 family.</text>
</comment>
<dbReference type="InterPro" id="IPR013538">
    <property type="entry name" value="ASHA1/2-like_C"/>
</dbReference>
<dbReference type="CDD" id="cd08900">
    <property type="entry name" value="SRPBCC_CalC_Aha1-like_7"/>
    <property type="match status" value="1"/>
</dbReference>
<accession>A0A6G4WE78</accession>
<protein>
    <submittedName>
        <fullName evidence="3">Polyketide cyclase</fullName>
    </submittedName>
</protein>
<keyword evidence="4" id="KW-1185">Reference proteome</keyword>
<evidence type="ECO:0000256" key="1">
    <source>
        <dbReference type="ARBA" id="ARBA00006817"/>
    </source>
</evidence>
<gene>
    <name evidence="3" type="ORF">G6N73_15350</name>
</gene>
<dbReference type="InterPro" id="IPR023393">
    <property type="entry name" value="START-like_dom_sf"/>
</dbReference>
<dbReference type="RefSeq" id="WP_165029022.1">
    <property type="nucleotide sequence ID" value="NZ_JAAKZF010000019.1"/>
</dbReference>
<proteinExistence type="inferred from homology"/>
<sequence length="156" mass="17308">MTERSVTHATFAIERTYDASPEKVFAAFADPTAKRRWFVEGEGWHIDKFEMDFRPGGIETSVFRFGDGPTGRNDTVYQDIVENRRIIAAYTMIIGGNRISASLATTEFEPAGAGTRLIYTEQGAFLDGHDNPAQRESGCRELLEALAKQLQRSAAA</sequence>
<dbReference type="Proteomes" id="UP001642900">
    <property type="component" value="Unassembled WGS sequence"/>
</dbReference>
<reference evidence="3 4" key="1">
    <citation type="submission" date="2020-02" db="EMBL/GenBank/DDBJ databases">
        <title>Genome sequence of strain CCNWXJ40-4.</title>
        <authorList>
            <person name="Gao J."/>
            <person name="Sun J."/>
        </authorList>
    </citation>
    <scope>NUCLEOTIDE SEQUENCE [LARGE SCALE GENOMIC DNA]</scope>
    <source>
        <strain evidence="3 4">CCNWXJ 40-4</strain>
    </source>
</reference>
<name>A0A6G4WE78_9HYPH</name>
<organism evidence="3 4">
    <name type="scientific">Allomesorhizobium camelthorni</name>
    <dbReference type="NCBI Taxonomy" id="475069"/>
    <lineage>
        <taxon>Bacteria</taxon>
        <taxon>Pseudomonadati</taxon>
        <taxon>Pseudomonadota</taxon>
        <taxon>Alphaproteobacteria</taxon>
        <taxon>Hyphomicrobiales</taxon>
        <taxon>Phyllobacteriaceae</taxon>
        <taxon>Allomesorhizobium</taxon>
    </lineage>
</organism>
<dbReference type="EMBL" id="JAAKZF010000019">
    <property type="protein sequence ID" value="NGO52536.1"/>
    <property type="molecule type" value="Genomic_DNA"/>
</dbReference>
<evidence type="ECO:0000313" key="3">
    <source>
        <dbReference type="EMBL" id="NGO52536.1"/>
    </source>
</evidence>
<dbReference type="Gene3D" id="3.30.530.20">
    <property type="match status" value="1"/>
</dbReference>
<evidence type="ECO:0000259" key="2">
    <source>
        <dbReference type="Pfam" id="PF08327"/>
    </source>
</evidence>
<dbReference type="SUPFAM" id="SSF55961">
    <property type="entry name" value="Bet v1-like"/>
    <property type="match status" value="1"/>
</dbReference>
<feature type="domain" description="Activator of Hsp90 ATPase homologue 1/2-like C-terminal" evidence="2">
    <location>
        <begin position="18"/>
        <end position="150"/>
    </location>
</feature>
<comment type="caution">
    <text evidence="3">The sequence shown here is derived from an EMBL/GenBank/DDBJ whole genome shotgun (WGS) entry which is preliminary data.</text>
</comment>